<keyword evidence="12" id="KW-1185">Reference proteome</keyword>
<dbReference type="InterPro" id="IPR045169">
    <property type="entry name" value="NO2/SO3_Rdtase_4Fe4S_prot"/>
</dbReference>
<evidence type="ECO:0000313" key="11">
    <source>
        <dbReference type="EMBL" id="BEQ13091.1"/>
    </source>
</evidence>
<gene>
    <name evidence="11" type="primary">dsvB</name>
    <name evidence="11" type="ORF">FAK_01570</name>
</gene>
<feature type="domain" description="4Fe-4S ferredoxin-type" evidence="8">
    <location>
        <begin position="233"/>
        <end position="251"/>
    </location>
</feature>
<dbReference type="GO" id="GO:0051539">
    <property type="term" value="F:4 iron, 4 sulfur cluster binding"/>
    <property type="evidence" value="ECO:0007669"/>
    <property type="project" value="UniProtKB-KW"/>
</dbReference>
<evidence type="ECO:0000256" key="3">
    <source>
        <dbReference type="ARBA" id="ARBA00022485"/>
    </source>
</evidence>
<dbReference type="GO" id="GO:0000103">
    <property type="term" value="P:sulfate assimilation"/>
    <property type="evidence" value="ECO:0007669"/>
    <property type="project" value="TreeGrafter"/>
</dbReference>
<dbReference type="AlphaFoldDB" id="A0AAU9EGJ9"/>
<organism evidence="11 12">
    <name type="scientific">Desulfoferula mesophila</name>
    <dbReference type="NCBI Taxonomy" id="3058419"/>
    <lineage>
        <taxon>Bacteria</taxon>
        <taxon>Pseudomonadati</taxon>
        <taxon>Thermodesulfobacteriota</taxon>
        <taxon>Desulfarculia</taxon>
        <taxon>Desulfarculales</taxon>
        <taxon>Desulfarculaceae</taxon>
        <taxon>Desulfoferula</taxon>
    </lineage>
</organism>
<dbReference type="GO" id="GO:0020037">
    <property type="term" value="F:heme binding"/>
    <property type="evidence" value="ECO:0007669"/>
    <property type="project" value="InterPro"/>
</dbReference>
<name>A0AAU9EGJ9_9BACT</name>
<evidence type="ECO:0000256" key="4">
    <source>
        <dbReference type="ARBA" id="ARBA00022723"/>
    </source>
</evidence>
<dbReference type="GO" id="GO:0009337">
    <property type="term" value="C:sulfite reductase complex (NADPH)"/>
    <property type="evidence" value="ECO:0007669"/>
    <property type="project" value="TreeGrafter"/>
</dbReference>
<dbReference type="InterPro" id="IPR011808">
    <property type="entry name" value="DsrB"/>
</dbReference>
<dbReference type="NCBIfam" id="TIGR02066">
    <property type="entry name" value="dsrB"/>
    <property type="match status" value="1"/>
</dbReference>
<dbReference type="RefSeq" id="WP_338604382.1">
    <property type="nucleotide sequence ID" value="NZ_AP028679.1"/>
</dbReference>
<keyword evidence="7" id="KW-0411">Iron-sulfur</keyword>
<dbReference type="GO" id="GO:0009055">
    <property type="term" value="F:electron transfer activity"/>
    <property type="evidence" value="ECO:0007669"/>
    <property type="project" value="InterPro"/>
</dbReference>
<dbReference type="GO" id="GO:0016002">
    <property type="term" value="F:sulfite reductase activity"/>
    <property type="evidence" value="ECO:0007669"/>
    <property type="project" value="TreeGrafter"/>
</dbReference>
<dbReference type="GO" id="GO:0018551">
    <property type="term" value="F:dissimilatory sulfite reductase (NADH) activity"/>
    <property type="evidence" value="ECO:0007669"/>
    <property type="project" value="InterPro"/>
</dbReference>
<evidence type="ECO:0000259" key="9">
    <source>
        <dbReference type="Pfam" id="PF01077"/>
    </source>
</evidence>
<feature type="domain" description="Nitrite/Sulfite reductase ferredoxin-like" evidence="10">
    <location>
        <begin position="46"/>
        <end position="111"/>
    </location>
</feature>
<evidence type="ECO:0000256" key="1">
    <source>
        <dbReference type="ARBA" id="ARBA00001929"/>
    </source>
</evidence>
<dbReference type="Proteomes" id="UP001366166">
    <property type="component" value="Chromosome"/>
</dbReference>
<keyword evidence="5" id="KW-0560">Oxidoreductase</keyword>
<dbReference type="EMBL" id="AP028679">
    <property type="protein sequence ID" value="BEQ13091.1"/>
    <property type="molecule type" value="Genomic_DNA"/>
</dbReference>
<dbReference type="InterPro" id="IPR005117">
    <property type="entry name" value="NiRdtase/SiRdtase_haem-b_fer"/>
</dbReference>
<evidence type="ECO:0000256" key="6">
    <source>
        <dbReference type="ARBA" id="ARBA00023004"/>
    </source>
</evidence>
<evidence type="ECO:0000256" key="5">
    <source>
        <dbReference type="ARBA" id="ARBA00023002"/>
    </source>
</evidence>
<dbReference type="SUPFAM" id="SSF56014">
    <property type="entry name" value="Nitrite and sulphite reductase 4Fe-4S domain-like"/>
    <property type="match status" value="1"/>
</dbReference>
<dbReference type="PANTHER" id="PTHR11493">
    <property type="entry name" value="SULFITE REDUCTASE [NADPH] SUBUNIT BETA-RELATED"/>
    <property type="match status" value="1"/>
</dbReference>
<evidence type="ECO:0000313" key="12">
    <source>
        <dbReference type="Proteomes" id="UP001366166"/>
    </source>
</evidence>
<evidence type="ECO:0000256" key="2">
    <source>
        <dbReference type="ARBA" id="ARBA00001966"/>
    </source>
</evidence>
<dbReference type="Pfam" id="PF03460">
    <property type="entry name" value="NIR_SIR_ferr"/>
    <property type="match status" value="1"/>
</dbReference>
<dbReference type="SUPFAM" id="SSF55124">
    <property type="entry name" value="Nitrite/Sulfite reductase N-terminal domain-like"/>
    <property type="match status" value="1"/>
</dbReference>
<accession>A0AAU9EGJ9</accession>
<comment type="cofactor">
    <cofactor evidence="2">
        <name>[4Fe-4S] cluster</name>
        <dbReference type="ChEBI" id="CHEBI:49883"/>
    </cofactor>
</comment>
<keyword evidence="3" id="KW-0004">4Fe-4S</keyword>
<dbReference type="PANTHER" id="PTHR11493:SF47">
    <property type="entry name" value="SULFITE REDUCTASE [NADPH] SUBUNIT BETA"/>
    <property type="match status" value="1"/>
</dbReference>
<dbReference type="GO" id="GO:0050311">
    <property type="term" value="F:sulfite reductase (ferredoxin) activity"/>
    <property type="evidence" value="ECO:0007669"/>
    <property type="project" value="TreeGrafter"/>
</dbReference>
<reference evidence="12" key="1">
    <citation type="journal article" date="2023" name="Arch. Microbiol.">
        <title>Desulfoferula mesophilus gen. nov. sp. nov., a mesophilic sulfate-reducing bacterium isolated from a brackish lake sediment.</title>
        <authorList>
            <person name="Watanabe T."/>
            <person name="Yabe T."/>
            <person name="Tsuji J.M."/>
            <person name="Fukui M."/>
        </authorList>
    </citation>
    <scope>NUCLEOTIDE SEQUENCE [LARGE SCALE GENOMIC DNA]</scope>
    <source>
        <strain evidence="12">12FAK</strain>
    </source>
</reference>
<evidence type="ECO:0000256" key="7">
    <source>
        <dbReference type="ARBA" id="ARBA00023014"/>
    </source>
</evidence>
<dbReference type="Gene3D" id="3.30.70.20">
    <property type="match status" value="1"/>
</dbReference>
<proteinExistence type="predicted"/>
<comment type="cofactor">
    <cofactor evidence="1">
        <name>siroheme</name>
        <dbReference type="ChEBI" id="CHEBI:60052"/>
    </cofactor>
</comment>
<sequence>MAEFQANKITDIGPPKYDEMWPQVIKDNYGKWLYHDILEPGVLVHVSESGAKVWSLRCGATRLMTTMFLEQVCKLADEYCGGFFRFTTRNNIEFIVSDESKLEPLKKALADNGALPLGGTGAGVTNIVHTQGWVHCHTPAIDASGVVKAVMDELFDYFNSHKLPAQVRISLACCLNMCGAVHCSDISILGVHRKPPVIEHSHLDKMCEIPTTIAACPTAAIKPNKVDEFKSVAVNADRCMFCGNCYTMCPAMPLADAAGDGIALWVGGKVSNAKSMPMFSKLAVPYIPNEPPRWPTTVNTIKKIVEVYAGDAMKYERVGEWAQRIGWEKFFEKTGLEFSHHHIDDYRFAATTWRTSTQFKW</sequence>
<dbReference type="Pfam" id="PF01077">
    <property type="entry name" value="NIR_SIR"/>
    <property type="match status" value="1"/>
</dbReference>
<dbReference type="PROSITE" id="PS00198">
    <property type="entry name" value="4FE4S_FER_1"/>
    <property type="match status" value="1"/>
</dbReference>
<dbReference type="InterPro" id="IPR006067">
    <property type="entry name" value="NO2/SO3_Rdtase_4Fe4S_dom"/>
</dbReference>
<evidence type="ECO:0000259" key="8">
    <source>
        <dbReference type="Pfam" id="PF00037"/>
    </source>
</evidence>
<dbReference type="KEGG" id="dmp:FAK_01570"/>
<keyword evidence="4" id="KW-0479">Metal-binding</keyword>
<dbReference type="Gene3D" id="3.30.413.10">
    <property type="entry name" value="Sulfite Reductase Hemoprotein, domain 1"/>
    <property type="match status" value="1"/>
</dbReference>
<dbReference type="InterPro" id="IPR045854">
    <property type="entry name" value="NO2/SO3_Rdtase_4Fe4S_sf"/>
</dbReference>
<dbReference type="InterPro" id="IPR017900">
    <property type="entry name" value="4Fe4S_Fe_S_CS"/>
</dbReference>
<protein>
    <submittedName>
        <fullName evidence="11">Sulfite reductase, dissimilatory-type subunit beta</fullName>
    </submittedName>
</protein>
<dbReference type="SUPFAM" id="SSF54862">
    <property type="entry name" value="4Fe-4S ferredoxins"/>
    <property type="match status" value="1"/>
</dbReference>
<dbReference type="InterPro" id="IPR036136">
    <property type="entry name" value="Nit/Sulf_reduc_fer-like_dom_sf"/>
</dbReference>
<dbReference type="Pfam" id="PF00037">
    <property type="entry name" value="Fer4"/>
    <property type="match status" value="1"/>
</dbReference>
<dbReference type="Gene3D" id="3.30.70.3340">
    <property type="match status" value="1"/>
</dbReference>
<dbReference type="GO" id="GO:0046872">
    <property type="term" value="F:metal ion binding"/>
    <property type="evidence" value="ECO:0007669"/>
    <property type="project" value="UniProtKB-KW"/>
</dbReference>
<keyword evidence="6" id="KW-0408">Iron</keyword>
<dbReference type="InterPro" id="IPR017896">
    <property type="entry name" value="4Fe4S_Fe-S-bd"/>
</dbReference>
<feature type="domain" description="Nitrite/sulphite reductase 4Fe-4S" evidence="9">
    <location>
        <begin position="121"/>
        <end position="341"/>
    </location>
</feature>
<evidence type="ECO:0000259" key="10">
    <source>
        <dbReference type="Pfam" id="PF03460"/>
    </source>
</evidence>